<reference evidence="8" key="4">
    <citation type="submission" date="2025-08" db="UniProtKB">
        <authorList>
            <consortium name="RefSeq"/>
        </authorList>
    </citation>
    <scope>IDENTIFICATION</scope>
</reference>
<proteinExistence type="predicted"/>
<evidence type="ECO:0000256" key="4">
    <source>
        <dbReference type="ARBA" id="ARBA00023163"/>
    </source>
</evidence>
<dbReference type="AlphaFoldDB" id="A0A8B6XA81"/>
<dbReference type="Proteomes" id="UP000675920">
    <property type="component" value="Unplaced"/>
</dbReference>
<keyword evidence="1" id="KW-0678">Repressor</keyword>
<dbReference type="InterPro" id="IPR023772">
    <property type="entry name" value="DNA-bd_HTH_TetR-type_CS"/>
</dbReference>
<name>A0A8B6XA81_9BURK</name>
<accession>A0A8B6XA81</accession>
<keyword evidence="3 5" id="KW-0238">DNA-binding</keyword>
<reference evidence="8" key="2">
    <citation type="journal article" date="2013" name="Cell. Signal.">
        <title>The underling mechanism of bacterial TetR/AcrR family transcriptional repressors.</title>
        <authorList>
            <person name="Deng W."/>
            <person name="Li C."/>
            <person name="Xie J."/>
        </authorList>
    </citation>
    <scope>NUCLEOTIDE SEQUENCE</scope>
</reference>
<dbReference type="SUPFAM" id="SSF48498">
    <property type="entry name" value="Tetracyclin repressor-like, C-terminal domain"/>
    <property type="match status" value="1"/>
</dbReference>
<evidence type="ECO:0000256" key="3">
    <source>
        <dbReference type="ARBA" id="ARBA00023125"/>
    </source>
</evidence>
<feature type="domain" description="HTH tetR-type" evidence="6">
    <location>
        <begin position="1"/>
        <end position="54"/>
    </location>
</feature>
<reference evidence="8" key="1">
    <citation type="journal article" date="2005" name="Microbiol. Mol. Biol. Rev.">
        <title>The TetR family of transcriptional repressors.</title>
        <authorList>
            <person name="Ramos J.L."/>
            <person name="Martinez-Bueno M."/>
            <person name="Molina-Henares A.J."/>
            <person name="Teran W."/>
            <person name="Watanabe K."/>
            <person name="Zhang X."/>
            <person name="Gallegos M.T."/>
            <person name="Brennan R."/>
            <person name="Tobes R."/>
        </authorList>
    </citation>
    <scope>NUCLEOTIDE SEQUENCE</scope>
</reference>
<reference evidence="8" key="3">
    <citation type="journal article" date="2013" name="Microbiol. Mol. Biol. Rev.">
        <title>The TetR family of regulators.</title>
        <authorList>
            <person name="Cuthbertson L."/>
            <person name="Nodwell J.R."/>
        </authorList>
    </citation>
    <scope>NUCLEOTIDE SEQUENCE</scope>
</reference>
<dbReference type="InterPro" id="IPR050109">
    <property type="entry name" value="HTH-type_TetR-like_transc_reg"/>
</dbReference>
<dbReference type="PANTHER" id="PTHR30055">
    <property type="entry name" value="HTH-TYPE TRANSCRIPTIONAL REGULATOR RUTR"/>
    <property type="match status" value="1"/>
</dbReference>
<dbReference type="Gene3D" id="1.10.357.10">
    <property type="entry name" value="Tetracycline Repressor, domain 2"/>
    <property type="match status" value="1"/>
</dbReference>
<sequence length="197" mass="22069">MEIASRLFISEGYGPVTIERVAREARVSKTTVYKFVSSKEQLYELAVSQTARRRAAEDGLIPDDSSDLRRTFETIGRNLLQALSDPESLSLMRNVIAESPRFPQLAEAFHRNSPFQSAKVRLTKLLEKLGQEGRLSVQDPGMAASQFIGMVRDNALTRLLLGLNVKSRELERTTLAAADAFLKIYAAEDLQNHRECV</sequence>
<dbReference type="PROSITE" id="PS50977">
    <property type="entry name" value="HTH_TETR_2"/>
    <property type="match status" value="1"/>
</dbReference>
<evidence type="ECO:0000256" key="2">
    <source>
        <dbReference type="ARBA" id="ARBA00023015"/>
    </source>
</evidence>
<dbReference type="SUPFAM" id="SSF46689">
    <property type="entry name" value="Homeodomain-like"/>
    <property type="match status" value="1"/>
</dbReference>
<dbReference type="PANTHER" id="PTHR30055:SF146">
    <property type="entry name" value="HTH-TYPE TRANSCRIPTIONAL DUAL REGULATOR CECR"/>
    <property type="match status" value="1"/>
</dbReference>
<evidence type="ECO:0000259" key="6">
    <source>
        <dbReference type="PROSITE" id="PS50977"/>
    </source>
</evidence>
<dbReference type="InterPro" id="IPR001647">
    <property type="entry name" value="HTH_TetR"/>
</dbReference>
<dbReference type="InterPro" id="IPR009057">
    <property type="entry name" value="Homeodomain-like_sf"/>
</dbReference>
<feature type="DNA-binding region" description="H-T-H motif" evidence="5">
    <location>
        <begin position="17"/>
        <end position="36"/>
    </location>
</feature>
<organism evidence="7 8">
    <name type="scientific">Derxia gummosa DSM 723</name>
    <dbReference type="NCBI Taxonomy" id="1121388"/>
    <lineage>
        <taxon>Bacteria</taxon>
        <taxon>Pseudomonadati</taxon>
        <taxon>Pseudomonadota</taxon>
        <taxon>Betaproteobacteria</taxon>
        <taxon>Burkholderiales</taxon>
        <taxon>Alcaligenaceae</taxon>
        <taxon>Derxia</taxon>
    </lineage>
</organism>
<dbReference type="PROSITE" id="PS01081">
    <property type="entry name" value="HTH_TETR_1"/>
    <property type="match status" value="1"/>
</dbReference>
<dbReference type="RefSeq" id="WP_051379078.1">
    <property type="nucleotide sequence ID" value="NZ_KI519499.1"/>
</dbReference>
<keyword evidence="7" id="KW-1185">Reference proteome</keyword>
<dbReference type="InterPro" id="IPR036271">
    <property type="entry name" value="Tet_transcr_reg_TetR-rel_C_sf"/>
</dbReference>
<keyword evidence="2" id="KW-0805">Transcription regulation</keyword>
<dbReference type="GO" id="GO:0003700">
    <property type="term" value="F:DNA-binding transcription factor activity"/>
    <property type="evidence" value="ECO:0007669"/>
    <property type="project" value="TreeGrafter"/>
</dbReference>
<dbReference type="GO" id="GO:0000976">
    <property type="term" value="F:transcription cis-regulatory region binding"/>
    <property type="evidence" value="ECO:0007669"/>
    <property type="project" value="TreeGrafter"/>
</dbReference>
<dbReference type="Gene3D" id="1.10.10.60">
    <property type="entry name" value="Homeodomain-like"/>
    <property type="match status" value="1"/>
</dbReference>
<evidence type="ECO:0000313" key="8">
    <source>
        <dbReference type="RefSeq" id="WP_051379078.1"/>
    </source>
</evidence>
<keyword evidence="4" id="KW-0804">Transcription</keyword>
<dbReference type="InterPro" id="IPR039536">
    <property type="entry name" value="TetR_C_Proteobacteria"/>
</dbReference>
<evidence type="ECO:0000313" key="7">
    <source>
        <dbReference type="Proteomes" id="UP000675920"/>
    </source>
</evidence>
<protein>
    <submittedName>
        <fullName evidence="8">TetR/AcrR family transcriptional regulator</fullName>
    </submittedName>
</protein>
<evidence type="ECO:0000256" key="1">
    <source>
        <dbReference type="ARBA" id="ARBA00022491"/>
    </source>
</evidence>
<dbReference type="Pfam" id="PF14246">
    <property type="entry name" value="TetR_C_7"/>
    <property type="match status" value="1"/>
</dbReference>
<evidence type="ECO:0000256" key="5">
    <source>
        <dbReference type="PROSITE-ProRule" id="PRU00335"/>
    </source>
</evidence>
<dbReference type="Pfam" id="PF00440">
    <property type="entry name" value="TetR_N"/>
    <property type="match status" value="1"/>
</dbReference>